<evidence type="ECO:0000256" key="7">
    <source>
        <dbReference type="SAM" id="MobiDB-lite"/>
    </source>
</evidence>
<evidence type="ECO:0000256" key="4">
    <source>
        <dbReference type="ARBA" id="ARBA00022692"/>
    </source>
</evidence>
<comment type="subcellular location">
    <subcellularLocation>
        <location evidence="1">Cell membrane</location>
        <topology evidence="1">Multi-pass membrane protein</topology>
    </subcellularLocation>
</comment>
<feature type="region of interest" description="Disordered" evidence="7">
    <location>
        <begin position="1"/>
        <end position="23"/>
    </location>
</feature>
<reference evidence="9 10" key="1">
    <citation type="submission" date="2020-06" db="EMBL/GenBank/DDBJ databases">
        <title>Actinomadura xiongansis sp. nov., isolated from soil of Baiyangdian.</title>
        <authorList>
            <person name="Zhang X."/>
        </authorList>
    </citation>
    <scope>NUCLEOTIDE SEQUENCE [LARGE SCALE GENOMIC DNA]</scope>
    <source>
        <strain evidence="9 10">HBUM206468</strain>
    </source>
</reference>
<proteinExistence type="predicted"/>
<feature type="transmembrane region" description="Helical" evidence="8">
    <location>
        <begin position="60"/>
        <end position="77"/>
    </location>
</feature>
<keyword evidence="6 8" id="KW-0472">Membrane</keyword>
<evidence type="ECO:0000256" key="5">
    <source>
        <dbReference type="ARBA" id="ARBA00022989"/>
    </source>
</evidence>
<gene>
    <name evidence="9" type="ORF">HKK74_17840</name>
</gene>
<dbReference type="Pfam" id="PF07690">
    <property type="entry name" value="MFS_1"/>
    <property type="match status" value="1"/>
</dbReference>
<feature type="transmembrane region" description="Helical" evidence="8">
    <location>
        <begin position="30"/>
        <end position="48"/>
    </location>
</feature>
<dbReference type="SUPFAM" id="SSF103473">
    <property type="entry name" value="MFS general substrate transporter"/>
    <property type="match status" value="1"/>
</dbReference>
<evidence type="ECO:0000256" key="2">
    <source>
        <dbReference type="ARBA" id="ARBA00022448"/>
    </source>
</evidence>
<evidence type="ECO:0000256" key="6">
    <source>
        <dbReference type="ARBA" id="ARBA00023136"/>
    </source>
</evidence>
<evidence type="ECO:0000313" key="10">
    <source>
        <dbReference type="Proteomes" id="UP000805614"/>
    </source>
</evidence>
<dbReference type="Gene3D" id="1.20.1250.20">
    <property type="entry name" value="MFS general substrate transporter like domains"/>
    <property type="match status" value="1"/>
</dbReference>
<sequence length="426" mass="42322">MPTGGMAALRTSRPAGTPRSAGRDAADRQAIAVVIGVQVATALGYYAVMGHLVAHLRDDAGLLAGTIGLVLGTRFLVQSVLQPLLGALTDVLGPPLSGVLACGLRVASFALLATADGPLGLLGAACLLGAGGSLYQPAVQALIAGTSPARRPGGFAAYLVSGQVTAVVAPLAGLAVLNGGGFGPLAAGAALCWAIAGTLFLSLFLVQRRRPRTSPGPGADQALCRPRAGTGVETLRGVATVARDRAFLRFAVATAASMLLAGATTTVVPLRGFGPGWTTLFFCVAAAVTALVQPWCATGSRADRPRVLQAGMLLMGACYLVLLPLDGGGLPQAVGLVAVAALGGAGQGLMQPSIFQSIARYAPPERVGAHLGVFSFLSGITVFAGGLVVGALFDAGPAGATTALAALAVLGAVSAAACARPLTRRP</sequence>
<name>A0ABR7LR73_9ACTN</name>
<accession>A0ABR7LR73</accession>
<keyword evidence="4 8" id="KW-0812">Transmembrane</keyword>
<dbReference type="EMBL" id="JABVEC010000012">
    <property type="protein sequence ID" value="MBC6467342.1"/>
    <property type="molecule type" value="Genomic_DNA"/>
</dbReference>
<feature type="transmembrane region" description="Helical" evidence="8">
    <location>
        <begin position="307"/>
        <end position="325"/>
    </location>
</feature>
<dbReference type="PANTHER" id="PTHR23517">
    <property type="entry name" value="RESISTANCE PROTEIN MDTM, PUTATIVE-RELATED-RELATED"/>
    <property type="match status" value="1"/>
</dbReference>
<dbReference type="PANTHER" id="PTHR23517:SF3">
    <property type="entry name" value="INTEGRAL MEMBRANE TRANSPORT PROTEIN"/>
    <property type="match status" value="1"/>
</dbReference>
<keyword evidence="10" id="KW-1185">Reference proteome</keyword>
<dbReference type="InterPro" id="IPR011701">
    <property type="entry name" value="MFS"/>
</dbReference>
<dbReference type="InterPro" id="IPR050171">
    <property type="entry name" value="MFS_Transporters"/>
</dbReference>
<feature type="transmembrane region" description="Helical" evidence="8">
    <location>
        <begin position="331"/>
        <end position="350"/>
    </location>
</feature>
<dbReference type="Proteomes" id="UP000805614">
    <property type="component" value="Unassembled WGS sequence"/>
</dbReference>
<evidence type="ECO:0000256" key="8">
    <source>
        <dbReference type="SAM" id="Phobius"/>
    </source>
</evidence>
<evidence type="ECO:0000313" key="9">
    <source>
        <dbReference type="EMBL" id="MBC6467342.1"/>
    </source>
</evidence>
<keyword evidence="2" id="KW-0813">Transport</keyword>
<keyword evidence="5 8" id="KW-1133">Transmembrane helix</keyword>
<feature type="transmembrane region" description="Helical" evidence="8">
    <location>
        <begin position="399"/>
        <end position="419"/>
    </location>
</feature>
<organism evidence="9 10">
    <name type="scientific">Actinomadura alba</name>
    <dbReference type="NCBI Taxonomy" id="406431"/>
    <lineage>
        <taxon>Bacteria</taxon>
        <taxon>Bacillati</taxon>
        <taxon>Actinomycetota</taxon>
        <taxon>Actinomycetes</taxon>
        <taxon>Streptosporangiales</taxon>
        <taxon>Thermomonosporaceae</taxon>
        <taxon>Actinomadura</taxon>
    </lineage>
</organism>
<dbReference type="RefSeq" id="WP_187244346.1">
    <property type="nucleotide sequence ID" value="NZ_BAAAOK010000005.1"/>
</dbReference>
<comment type="caution">
    <text evidence="9">The sequence shown here is derived from an EMBL/GenBank/DDBJ whole genome shotgun (WGS) entry which is preliminary data.</text>
</comment>
<protein>
    <submittedName>
        <fullName evidence="9">MFS transporter</fullName>
    </submittedName>
</protein>
<evidence type="ECO:0000256" key="3">
    <source>
        <dbReference type="ARBA" id="ARBA00022475"/>
    </source>
</evidence>
<evidence type="ECO:0000256" key="1">
    <source>
        <dbReference type="ARBA" id="ARBA00004651"/>
    </source>
</evidence>
<feature type="transmembrane region" description="Helical" evidence="8">
    <location>
        <begin position="155"/>
        <end position="176"/>
    </location>
</feature>
<feature type="transmembrane region" description="Helical" evidence="8">
    <location>
        <begin position="84"/>
        <end position="107"/>
    </location>
</feature>
<keyword evidence="3" id="KW-1003">Cell membrane</keyword>
<feature type="transmembrane region" description="Helical" evidence="8">
    <location>
        <begin position="182"/>
        <end position="206"/>
    </location>
</feature>
<feature type="transmembrane region" description="Helical" evidence="8">
    <location>
        <begin position="246"/>
        <end position="270"/>
    </location>
</feature>
<feature type="transmembrane region" description="Helical" evidence="8">
    <location>
        <begin position="119"/>
        <end position="143"/>
    </location>
</feature>
<feature type="transmembrane region" description="Helical" evidence="8">
    <location>
        <begin position="276"/>
        <end position="295"/>
    </location>
</feature>
<dbReference type="InterPro" id="IPR036259">
    <property type="entry name" value="MFS_trans_sf"/>
</dbReference>
<feature type="transmembrane region" description="Helical" evidence="8">
    <location>
        <begin position="371"/>
        <end position="393"/>
    </location>
</feature>